<dbReference type="GO" id="GO:0035361">
    <property type="term" value="C:Cul8-RING ubiquitin ligase complex"/>
    <property type="evidence" value="ECO:0007669"/>
    <property type="project" value="TreeGrafter"/>
</dbReference>
<name>A0AB34PY10_CANAX</name>
<dbReference type="InterPro" id="IPR031906">
    <property type="entry name" value="RTT107_BRCT_6"/>
</dbReference>
<dbReference type="Pfam" id="PF16771">
    <property type="entry name" value="RTT107_BRCT_6"/>
    <property type="match status" value="1"/>
</dbReference>
<evidence type="ECO:0000259" key="2">
    <source>
        <dbReference type="PROSITE" id="PS50172"/>
    </source>
</evidence>
<organism evidence="3 4">
    <name type="scientific">Candida albicans P78048</name>
    <dbReference type="NCBI Taxonomy" id="1094989"/>
    <lineage>
        <taxon>Eukaryota</taxon>
        <taxon>Fungi</taxon>
        <taxon>Dikarya</taxon>
        <taxon>Ascomycota</taxon>
        <taxon>Saccharomycotina</taxon>
        <taxon>Pichiomycetes</taxon>
        <taxon>Debaryomycetaceae</taxon>
        <taxon>Candida/Lodderomyces clade</taxon>
        <taxon>Candida</taxon>
    </lineage>
</organism>
<dbReference type="PANTHER" id="PTHR47667">
    <property type="entry name" value="REGULATOR OF TY1 TRANSPOSITION PROTEIN 107"/>
    <property type="match status" value="1"/>
</dbReference>
<dbReference type="AlphaFoldDB" id="A0AB34PY10"/>
<proteinExistence type="predicted"/>
<dbReference type="InterPro" id="IPR053036">
    <property type="entry name" value="CellCycle_DNARepair_Reg"/>
</dbReference>
<evidence type="ECO:0000313" key="3">
    <source>
        <dbReference type="EMBL" id="KGR16008.1"/>
    </source>
</evidence>
<feature type="compositionally biased region" description="Polar residues" evidence="1">
    <location>
        <begin position="514"/>
        <end position="529"/>
    </location>
</feature>
<gene>
    <name evidence="3" type="ORF">MG3_01602</name>
</gene>
<dbReference type="Pfam" id="PF12738">
    <property type="entry name" value="PTCB-BRCT"/>
    <property type="match status" value="1"/>
</dbReference>
<evidence type="ECO:0000256" key="1">
    <source>
        <dbReference type="SAM" id="MobiDB-lite"/>
    </source>
</evidence>
<feature type="compositionally biased region" description="Polar residues" evidence="1">
    <location>
        <begin position="545"/>
        <end position="574"/>
    </location>
</feature>
<feature type="domain" description="BRCT" evidence="2">
    <location>
        <begin position="796"/>
        <end position="903"/>
    </location>
</feature>
<dbReference type="InterPro" id="IPR001357">
    <property type="entry name" value="BRCT_dom"/>
</dbReference>
<feature type="domain" description="BRCT" evidence="2">
    <location>
        <begin position="1"/>
        <end position="97"/>
    </location>
</feature>
<dbReference type="EMBL" id="AJIX01000010">
    <property type="protein sequence ID" value="KGR16008.1"/>
    <property type="molecule type" value="Genomic_DNA"/>
</dbReference>
<sequence length="903" mass="102786">MFQNCNFLIIKSKQLTQDKDLSQLLLANNVANIYIKDDFDNSKNYMDPPKITHIISNTIDFIEHDLAIKSMIPIVTPSWVYDSISSQKMQNIRTYNPDPAYFFKDCFICCADNLPPGDKELIYAAAQAFGGGYLDNITKYTTHLIAMDISNEKSILASSIIHDDDDNDSNGDMPNIKIVLPHWIDHCITMGKKLNEDNYLLPDAKILHDESNDVLKNEILPEILNDSLPPQNELDSELQFFKNKKFYINSDFNLSQRSSNAIKFVIERHGGSIIKKFDVSEIDIYLGKYRQGDTYKKSCASNRIIVGNLQWLYFILASKSWTLPLNSNILYYPQPSTPLDGLQGLKISITNYSGEARSYLSKLITIMGGVFTKTLTRDNDYLVCGKAEGKKFDAALNKWVDSEGNSEIKVVNHLWLEDCYVQWHKVDSSLDKYKNFGDESIGMEPWVGRAHLDQEVLKQWYEDEEKTASNSSGNIDDSMTEDESTQSRRGATTKEQLDHSQTSEPVNVEEKNIVTPSSSQPANQPVSPISTTSNKTVKSTTETTPELNLSSQTQKEFSRESSSSPIIATKSLSSRYGERSAAKKATAKLHDNMSDLIAYQEMTKSSRKMKSYMDQLEGSLTPSKKRKHSEDQEEQEDEDEDENDEHGDEIEELSQSDFLKTKKKTQYHIIAIMSGCEQIIELSKSDIQKLRTIGIKIVNDIDNNTSLNTLIAPKILRTEKFLRSLSKVDKIIHPNYLVNIINHISSKGDTETVFKEYRIDDYSLDKVNKNTNLELGYSTNSKFINGMQILLCHNDKKGKLFQGMNFNLSSNLNGGIDVISRVLKDHGMNKYKEIKTPNNLSKSLIKTNYKSDEKIILIANKKKDTKLINNFKKSVKSGIILEWDWCVKSIFKMELQDFKKFQI</sequence>
<feature type="region of interest" description="Disordered" evidence="1">
    <location>
        <begin position="616"/>
        <end position="655"/>
    </location>
</feature>
<feature type="compositionally biased region" description="Low complexity" evidence="1">
    <location>
        <begin position="530"/>
        <end position="544"/>
    </location>
</feature>
<feature type="compositionally biased region" description="Polar residues" evidence="1">
    <location>
        <begin position="468"/>
        <end position="477"/>
    </location>
</feature>
<feature type="region of interest" description="Disordered" evidence="1">
    <location>
        <begin position="463"/>
        <end position="578"/>
    </location>
</feature>
<feature type="domain" description="BRCT" evidence="2">
    <location>
        <begin position="98"/>
        <end position="201"/>
    </location>
</feature>
<evidence type="ECO:0000313" key="4">
    <source>
        <dbReference type="Proteomes" id="UP000030161"/>
    </source>
</evidence>
<dbReference type="GO" id="GO:0005634">
    <property type="term" value="C:nucleus"/>
    <property type="evidence" value="ECO:0007669"/>
    <property type="project" value="TreeGrafter"/>
</dbReference>
<dbReference type="Pfam" id="PF00533">
    <property type="entry name" value="BRCT"/>
    <property type="match status" value="2"/>
</dbReference>
<dbReference type="Proteomes" id="UP000030161">
    <property type="component" value="Unassembled WGS sequence"/>
</dbReference>
<dbReference type="Gene3D" id="3.40.50.10190">
    <property type="entry name" value="BRCT domain"/>
    <property type="match status" value="5"/>
</dbReference>
<dbReference type="PANTHER" id="PTHR47667:SF1">
    <property type="entry name" value="REGULATOR OF TY1 TRANSPOSITION PROTEIN 107"/>
    <property type="match status" value="1"/>
</dbReference>
<dbReference type="GO" id="GO:0006302">
    <property type="term" value="P:double-strand break repair"/>
    <property type="evidence" value="ECO:0007669"/>
    <property type="project" value="TreeGrafter"/>
</dbReference>
<feature type="domain" description="BRCT" evidence="2">
    <location>
        <begin position="236"/>
        <end position="313"/>
    </location>
</feature>
<dbReference type="PROSITE" id="PS50172">
    <property type="entry name" value="BRCT"/>
    <property type="match status" value="5"/>
</dbReference>
<feature type="domain" description="BRCT" evidence="2">
    <location>
        <begin position="337"/>
        <end position="420"/>
    </location>
</feature>
<reference evidence="3 4" key="1">
    <citation type="submission" date="2013-12" db="EMBL/GenBank/DDBJ databases">
        <title>The Genome Sequence of Candida albicans P78048.</title>
        <authorList>
            <consortium name="The Broad Institute Genome Sequencing Platform"/>
            <consortium name="The Broad Institute Genome Sequencing Center for Infectious Disease"/>
            <person name="Cuomo C."/>
            <person name="Bennett R."/>
            <person name="Hirakawa M."/>
            <person name="Noverr M."/>
            <person name="Mitchell A."/>
            <person name="Young S.K."/>
            <person name="Zeng Q."/>
            <person name="Gargeya S."/>
            <person name="Fitzgerald M."/>
            <person name="Abouelleil A."/>
            <person name="Alvarado L."/>
            <person name="Berlin A.M."/>
            <person name="Chapman S.B."/>
            <person name="Dewar J."/>
            <person name="Goldberg J."/>
            <person name="Griggs A."/>
            <person name="Gujja S."/>
            <person name="Hansen M."/>
            <person name="Howarth C."/>
            <person name="Imamovic A."/>
            <person name="Larimer J."/>
            <person name="McCowan C."/>
            <person name="Murphy C."/>
            <person name="Pearson M."/>
            <person name="Priest M."/>
            <person name="Roberts A."/>
            <person name="Saif S."/>
            <person name="Shea T."/>
            <person name="Sykes S."/>
            <person name="Wortman J."/>
            <person name="Nusbaum C."/>
            <person name="Birren B."/>
        </authorList>
    </citation>
    <scope>NUCLEOTIDE SEQUENCE [LARGE SCALE GENOMIC DNA]</scope>
    <source>
        <strain evidence="3 4">P78048</strain>
    </source>
</reference>
<dbReference type="GO" id="GO:1990683">
    <property type="term" value="P:DNA double-strand break attachment to nuclear envelope"/>
    <property type="evidence" value="ECO:0007669"/>
    <property type="project" value="TreeGrafter"/>
</dbReference>
<dbReference type="Pfam" id="PF16770">
    <property type="entry name" value="RTT107_BRCT_5"/>
    <property type="match status" value="1"/>
</dbReference>
<feature type="compositionally biased region" description="Polar residues" evidence="1">
    <location>
        <begin position="487"/>
        <end position="505"/>
    </location>
</feature>
<dbReference type="SUPFAM" id="SSF52113">
    <property type="entry name" value="BRCT domain"/>
    <property type="match status" value="4"/>
</dbReference>
<feature type="compositionally biased region" description="Acidic residues" evidence="1">
    <location>
        <begin position="631"/>
        <end position="654"/>
    </location>
</feature>
<protein>
    <recommendedName>
        <fullName evidence="2">BRCT domain-containing protein</fullName>
    </recommendedName>
</protein>
<comment type="caution">
    <text evidence="3">The sequence shown here is derived from an EMBL/GenBank/DDBJ whole genome shotgun (WGS) entry which is preliminary data.</text>
</comment>
<dbReference type="InterPro" id="IPR036420">
    <property type="entry name" value="BRCT_dom_sf"/>
</dbReference>
<dbReference type="SMART" id="SM00292">
    <property type="entry name" value="BRCT"/>
    <property type="match status" value="4"/>
</dbReference>
<accession>A0AB34PY10</accession>
<dbReference type="FunFam" id="3.40.50.10190:FF:000048">
    <property type="entry name" value="DNA repair protein Rtt107"/>
    <property type="match status" value="1"/>
</dbReference>